<dbReference type="PANTHER" id="PTHR43179">
    <property type="entry name" value="RHAMNOSYLTRANSFERASE WBBL"/>
    <property type="match status" value="1"/>
</dbReference>
<gene>
    <name evidence="7" type="ORF">NVS88_06325</name>
</gene>
<evidence type="ECO:0000256" key="2">
    <source>
        <dbReference type="ARBA" id="ARBA00006739"/>
    </source>
</evidence>
<evidence type="ECO:0000256" key="1">
    <source>
        <dbReference type="ARBA" id="ARBA00004776"/>
    </source>
</evidence>
<accession>A0A9X4LXL9</accession>
<protein>
    <submittedName>
        <fullName evidence="7">Glycosyltransferase</fullName>
        <ecNumber evidence="7">2.4.-.-</ecNumber>
    </submittedName>
</protein>
<dbReference type="AlphaFoldDB" id="A0A9X4LXL9"/>
<keyword evidence="4 7" id="KW-0808">Transferase</keyword>
<evidence type="ECO:0000259" key="5">
    <source>
        <dbReference type="Pfam" id="PF17994"/>
    </source>
</evidence>
<feature type="domain" description="Galactofuranosyltransferase GlfT2 N-terminal" evidence="5">
    <location>
        <begin position="48"/>
        <end position="160"/>
    </location>
</feature>
<dbReference type="PANTHER" id="PTHR43179:SF12">
    <property type="entry name" value="GALACTOFURANOSYLTRANSFERASE GLFT2"/>
    <property type="match status" value="1"/>
</dbReference>
<comment type="pathway">
    <text evidence="1">Cell wall biogenesis; cell wall polysaccharide biosynthesis.</text>
</comment>
<evidence type="ECO:0000256" key="4">
    <source>
        <dbReference type="ARBA" id="ARBA00022679"/>
    </source>
</evidence>
<dbReference type="EC" id="2.4.-.-" evidence="7"/>
<evidence type="ECO:0000259" key="6">
    <source>
        <dbReference type="Pfam" id="PF19320"/>
    </source>
</evidence>
<dbReference type="GO" id="GO:0016757">
    <property type="term" value="F:glycosyltransferase activity"/>
    <property type="evidence" value="ECO:0007669"/>
    <property type="project" value="UniProtKB-KW"/>
</dbReference>
<evidence type="ECO:0000313" key="7">
    <source>
        <dbReference type="EMBL" id="MDG3014169.1"/>
    </source>
</evidence>
<dbReference type="InterPro" id="IPR040492">
    <property type="entry name" value="GlfT2_N"/>
</dbReference>
<keyword evidence="3 7" id="KW-0328">Glycosyltransferase</keyword>
<feature type="domain" description="Galactofuranosyltransferase-2 C-terminal" evidence="6">
    <location>
        <begin position="447"/>
        <end position="622"/>
    </location>
</feature>
<comment type="similarity">
    <text evidence="2">Belongs to the glycosyltransferase 2 family.</text>
</comment>
<dbReference type="Gene3D" id="3.90.550.60">
    <property type="match status" value="1"/>
</dbReference>
<proteinExistence type="inferred from homology"/>
<evidence type="ECO:0000256" key="3">
    <source>
        <dbReference type="ARBA" id="ARBA00022676"/>
    </source>
</evidence>
<name>A0A9X4LXL9_9ACTN</name>
<dbReference type="RefSeq" id="WP_277832050.1">
    <property type="nucleotide sequence ID" value="NZ_JAAIVF010000002.1"/>
</dbReference>
<keyword evidence="8" id="KW-1185">Reference proteome</keyword>
<reference evidence="7" key="1">
    <citation type="submission" date="2022-08" db="EMBL/GenBank/DDBJ databases">
        <title>Genome analysis of Corynebacteriales strain.</title>
        <authorList>
            <person name="Lee S.D."/>
        </authorList>
    </citation>
    <scope>NUCLEOTIDE SEQUENCE</scope>
    <source>
        <strain evidence="7">D3-21</strain>
    </source>
</reference>
<organism evidence="7 8">
    <name type="scientific">Speluncibacter jeojiensis</name>
    <dbReference type="NCBI Taxonomy" id="2710754"/>
    <lineage>
        <taxon>Bacteria</taxon>
        <taxon>Bacillati</taxon>
        <taxon>Actinomycetota</taxon>
        <taxon>Actinomycetes</taxon>
        <taxon>Mycobacteriales</taxon>
        <taxon>Speluncibacteraceae</taxon>
        <taxon>Speluncibacter</taxon>
    </lineage>
</organism>
<dbReference type="Pfam" id="PF17994">
    <property type="entry name" value="Glft2_N"/>
    <property type="match status" value="1"/>
</dbReference>
<evidence type="ECO:0000313" key="8">
    <source>
        <dbReference type="Proteomes" id="UP001152755"/>
    </source>
</evidence>
<dbReference type="Pfam" id="PF19320">
    <property type="entry name" value="GlfT2_domain3"/>
    <property type="match status" value="1"/>
</dbReference>
<dbReference type="SUPFAM" id="SSF53448">
    <property type="entry name" value="Nucleotide-diphospho-sugar transferases"/>
    <property type="match status" value="1"/>
</dbReference>
<dbReference type="InterPro" id="IPR029044">
    <property type="entry name" value="Nucleotide-diphossugar_trans"/>
</dbReference>
<dbReference type="Proteomes" id="UP001152755">
    <property type="component" value="Unassembled WGS sequence"/>
</dbReference>
<sequence length="624" mass="69482">MDRSTVQQLPETTAIPVEPGRSLVQRTLFAGPASWVSVDLYSKVNAGVARRRRNELRLDAGAIVHTNSYFGRFEASYWQRWTTATTVRVQVTVQGDAEGAVLVRASDIGSHERTVTVAHVEGGGTVTLDAPIDKFLDGGAMWLEFRAVDGTLTFTDVRWTVAEDDTDRPVTEHRPTAIAICTFNRADDCANTVASLAADPQVLEIIDAVYVTDQGTDAVETRELFTETAAKLGDKLHYLRQPNLGGAGGFSRGMFEVTGRESHANILLMDDDVRVEPETVLRLTALANHATSPILVGAQMLYLYNPDYLLVSAERCNIDTLHAGLPADEWCLQDESVIEEVQERRIDAQYNAWWSCLVPAEVVREIGLPMPYFFQWDDIEYGLRARERGFPTVTMPGAAVWHADFYWKDGDDFGHYFSIRNGLITSSLRSGFDIKALSGDLRRRVGHALVGMQYGFAYTTLEAIEAFLEGPDALADGGQAALARIRQERSRFPETVKHGVAEIPNGAPTRRAVGRLKPGKEDQVLAKRVVQQATGRIERGPVVVPYEDSFWWHVSLFDNAYVTDASQTGVRVRRRDPELAKELGKRAVRVFRRFHAEAPAVRDAFRAAQPQLTSRENWARLYGV</sequence>
<dbReference type="Pfam" id="PF13641">
    <property type="entry name" value="Glyco_tranf_2_3"/>
    <property type="match status" value="1"/>
</dbReference>
<comment type="caution">
    <text evidence="7">The sequence shown here is derived from an EMBL/GenBank/DDBJ whole genome shotgun (WGS) entry which is preliminary data.</text>
</comment>
<dbReference type="EMBL" id="JANRHA010000003">
    <property type="protein sequence ID" value="MDG3014169.1"/>
    <property type="molecule type" value="Genomic_DNA"/>
</dbReference>
<dbReference type="InterPro" id="IPR045699">
    <property type="entry name" value="GlfT2_C"/>
</dbReference>